<reference evidence="6 7" key="1">
    <citation type="journal article" date="2019" name="Int. J. Syst. Evol. Microbiol.">
        <title>The Global Catalogue of Microorganisms (GCM) 10K type strain sequencing project: providing services to taxonomists for standard genome sequencing and annotation.</title>
        <authorList>
            <consortium name="The Broad Institute Genomics Platform"/>
            <consortium name="The Broad Institute Genome Sequencing Center for Infectious Disease"/>
            <person name="Wu L."/>
            <person name="Ma J."/>
        </authorList>
    </citation>
    <scope>NUCLEOTIDE SEQUENCE [LARGE SCALE GENOMIC DNA]</scope>
    <source>
        <strain evidence="6 7">DT31</strain>
    </source>
</reference>
<gene>
    <name evidence="4" type="primary">menC</name>
    <name evidence="6" type="ORF">ACFQL9_05085</name>
</gene>
<dbReference type="SUPFAM" id="SSF51604">
    <property type="entry name" value="Enolase C-terminal domain-like"/>
    <property type="match status" value="1"/>
</dbReference>
<dbReference type="AlphaFoldDB" id="A0ABD5WBV3"/>
<name>A0ABD5WBV3_9EURY</name>
<dbReference type="SUPFAM" id="SSF54826">
    <property type="entry name" value="Enolase N-terminal domain-like"/>
    <property type="match status" value="1"/>
</dbReference>
<feature type="active site" description="Proton donor" evidence="4">
    <location>
        <position position="165"/>
    </location>
</feature>
<feature type="binding site" evidence="4">
    <location>
        <position position="222"/>
    </location>
    <ligand>
        <name>Mg(2+)</name>
        <dbReference type="ChEBI" id="CHEBI:18420"/>
    </ligand>
</feature>
<organism evidence="6 7">
    <name type="scientific">Halobaculum lipolyticum</name>
    <dbReference type="NCBI Taxonomy" id="3032001"/>
    <lineage>
        <taxon>Archaea</taxon>
        <taxon>Methanobacteriati</taxon>
        <taxon>Methanobacteriota</taxon>
        <taxon>Stenosarchaea group</taxon>
        <taxon>Halobacteria</taxon>
        <taxon>Halobacteriales</taxon>
        <taxon>Haloferacaceae</taxon>
        <taxon>Halobaculum</taxon>
    </lineage>
</organism>
<dbReference type="EC" id="4.2.1.113" evidence="4"/>
<dbReference type="EMBL" id="JBHTAH010000003">
    <property type="protein sequence ID" value="MFC7069010.1"/>
    <property type="molecule type" value="Genomic_DNA"/>
</dbReference>
<dbReference type="Gene3D" id="3.30.390.10">
    <property type="entry name" value="Enolase-like, N-terminal domain"/>
    <property type="match status" value="1"/>
</dbReference>
<comment type="caution">
    <text evidence="6">The sequence shown here is derived from an EMBL/GenBank/DDBJ whole genome shotgun (WGS) entry which is preliminary data.</text>
</comment>
<evidence type="ECO:0000259" key="5">
    <source>
        <dbReference type="SMART" id="SM00922"/>
    </source>
</evidence>
<evidence type="ECO:0000313" key="7">
    <source>
        <dbReference type="Proteomes" id="UP001596461"/>
    </source>
</evidence>
<dbReference type="Proteomes" id="UP001596461">
    <property type="component" value="Unassembled WGS sequence"/>
</dbReference>
<evidence type="ECO:0000256" key="2">
    <source>
        <dbReference type="ARBA" id="ARBA00022842"/>
    </source>
</evidence>
<feature type="binding site" evidence="4">
    <location>
        <position position="246"/>
    </location>
    <ligand>
        <name>Mg(2+)</name>
        <dbReference type="ChEBI" id="CHEBI:18420"/>
    </ligand>
</feature>
<dbReference type="GO" id="GO:0000287">
    <property type="term" value="F:magnesium ion binding"/>
    <property type="evidence" value="ECO:0007669"/>
    <property type="project" value="UniProtKB-UniRule"/>
</dbReference>
<evidence type="ECO:0000313" key="6">
    <source>
        <dbReference type="EMBL" id="MFC7069010.1"/>
    </source>
</evidence>
<feature type="binding site" evidence="4">
    <location>
        <position position="194"/>
    </location>
    <ligand>
        <name>Mg(2+)</name>
        <dbReference type="ChEBI" id="CHEBI:18420"/>
    </ligand>
</feature>
<comment type="pathway">
    <text evidence="4">Quinol/quinone metabolism; menaquinone biosynthesis.</text>
</comment>
<dbReference type="InterPro" id="IPR036849">
    <property type="entry name" value="Enolase-like_C_sf"/>
</dbReference>
<dbReference type="InterPro" id="IPR013342">
    <property type="entry name" value="Mandelate_racemase_C"/>
</dbReference>
<dbReference type="Gene3D" id="3.20.20.120">
    <property type="entry name" value="Enolase-like C-terminal domain"/>
    <property type="match status" value="1"/>
</dbReference>
<comment type="function">
    <text evidence="4">Converts 2-succinyl-6-hydroxy-2,4-cyclohexadiene-1-carboxylate (SHCHC) to 2-succinylbenzoate (OSB).</text>
</comment>
<dbReference type="SFLD" id="SFLDF00009">
    <property type="entry name" value="o-succinylbenzoate_synthase"/>
    <property type="match status" value="1"/>
</dbReference>
<dbReference type="PANTHER" id="PTHR48073:SF2">
    <property type="entry name" value="O-SUCCINYLBENZOATE SYNTHASE"/>
    <property type="match status" value="1"/>
</dbReference>
<keyword evidence="7" id="KW-1185">Reference proteome</keyword>
<dbReference type="SFLD" id="SFLDS00001">
    <property type="entry name" value="Enolase"/>
    <property type="match status" value="1"/>
</dbReference>
<protein>
    <recommendedName>
        <fullName evidence="4">o-succinylbenzoate synthase</fullName>
        <shortName evidence="4">OSB synthase</shortName>
        <shortName evidence="4">OSBS</shortName>
        <ecNumber evidence="4">4.2.1.113</ecNumber>
    </recommendedName>
    <alternativeName>
        <fullName evidence="4">4-(2'-carboxyphenyl)-4-oxybutyric acid synthase</fullName>
    </alternativeName>
    <alternativeName>
        <fullName evidence="4">o-succinylbenzoic acid synthase</fullName>
    </alternativeName>
</protein>
<comment type="catalytic activity">
    <reaction evidence="4">
        <text>(1R,6R)-6-hydroxy-2-succinyl-cyclohexa-2,4-diene-1-carboxylate = 2-succinylbenzoate + H2O</text>
        <dbReference type="Rhea" id="RHEA:10196"/>
        <dbReference type="ChEBI" id="CHEBI:15377"/>
        <dbReference type="ChEBI" id="CHEBI:18325"/>
        <dbReference type="ChEBI" id="CHEBI:58689"/>
        <dbReference type="EC" id="4.2.1.113"/>
    </reaction>
</comment>
<keyword evidence="1 4" id="KW-0479">Metal-binding</keyword>
<dbReference type="InterPro" id="IPR029065">
    <property type="entry name" value="Enolase_C-like"/>
</dbReference>
<dbReference type="SMART" id="SM00922">
    <property type="entry name" value="MR_MLE"/>
    <property type="match status" value="1"/>
</dbReference>
<feature type="active site" description="Proton acceptor" evidence="4">
    <location>
        <position position="272"/>
    </location>
</feature>
<dbReference type="PANTHER" id="PTHR48073">
    <property type="entry name" value="O-SUCCINYLBENZOATE SYNTHASE-RELATED"/>
    <property type="match status" value="1"/>
</dbReference>
<dbReference type="InterPro" id="IPR010196">
    <property type="entry name" value="OSB_synthase_MenC1"/>
</dbReference>
<keyword evidence="2 4" id="KW-0460">Magnesium</keyword>
<feature type="domain" description="Mandelate racemase/muconate lactonizing enzyme C-terminal" evidence="5">
    <location>
        <begin position="144"/>
        <end position="242"/>
    </location>
</feature>
<dbReference type="SFLD" id="SFLDG00180">
    <property type="entry name" value="muconate_cycloisomerase"/>
    <property type="match status" value="1"/>
</dbReference>
<dbReference type="HAMAP" id="MF_00470">
    <property type="entry name" value="MenC_1"/>
    <property type="match status" value="1"/>
</dbReference>
<accession>A0ABD5WBV3</accession>
<comment type="similarity">
    <text evidence="4">Belongs to the mandelate racemase/muconate lactonizing enzyme family. MenC type 1 subfamily.</text>
</comment>
<dbReference type="InterPro" id="IPR029017">
    <property type="entry name" value="Enolase-like_N"/>
</dbReference>
<evidence type="ECO:0000256" key="4">
    <source>
        <dbReference type="HAMAP-Rule" id="MF_00470"/>
    </source>
</evidence>
<comment type="pathway">
    <text evidence="4">Quinol/quinone metabolism; 1,4-dihydroxy-2-naphthoate biosynthesis; 1,4-dihydroxy-2-naphthoate from chorismate: step 4/7.</text>
</comment>
<dbReference type="GO" id="GO:0043748">
    <property type="term" value="F:O-succinylbenzoate synthase activity"/>
    <property type="evidence" value="ECO:0007669"/>
    <property type="project" value="UniProtKB-EC"/>
</dbReference>
<dbReference type="GO" id="GO:0009234">
    <property type="term" value="P:menaquinone biosynthetic process"/>
    <property type="evidence" value="ECO:0007669"/>
    <property type="project" value="UniProtKB-UniRule"/>
</dbReference>
<sequence>MSAFDPAVADVRLRIRERSLPLRAPLGTATGEIRERPVFLVALAGTFAGGESCRGVGEAAPLPPWTEPVGDCRLALEGAADAVAAGAAVDLGGLPPAARHALSLASVDARARRDGVPLSRALAAAGDPPAASVPANATVGDGSVAETVAAADTAVAEGFDCLKCKVGARSVAEDTERLRAVRESVGDDVVIRADANGAWDREAAARAVEAFAAPDVDLAYLEQPVARDDHESLRALRGRGVPVAVDETVNAPDGTDGWPDPIGEYADVAVLKPMAQGGPEATVAAARDLHDRGVDTVVTTTIDAAVARTAAVHVAAAVPGGGERAHGLATGDLLAADVVDGDDDPVPVADGRVAVPTGPGLAGDLFDGVV</sequence>
<dbReference type="Pfam" id="PF13378">
    <property type="entry name" value="MR_MLE_C"/>
    <property type="match status" value="1"/>
</dbReference>
<evidence type="ECO:0000256" key="3">
    <source>
        <dbReference type="ARBA" id="ARBA00023239"/>
    </source>
</evidence>
<comment type="cofactor">
    <cofactor evidence="4">
        <name>a divalent metal cation</name>
        <dbReference type="ChEBI" id="CHEBI:60240"/>
    </cofactor>
</comment>
<keyword evidence="3 4" id="KW-0456">Lyase</keyword>
<evidence type="ECO:0000256" key="1">
    <source>
        <dbReference type="ARBA" id="ARBA00022723"/>
    </source>
</evidence>
<dbReference type="RefSeq" id="WP_390210075.1">
    <property type="nucleotide sequence ID" value="NZ_JBHTAH010000003.1"/>
</dbReference>
<proteinExistence type="inferred from homology"/>
<keyword evidence="4" id="KW-0474">Menaquinone biosynthesis</keyword>